<evidence type="ECO:0000313" key="1">
    <source>
        <dbReference type="EMBL" id="SEN10472.1"/>
    </source>
</evidence>
<evidence type="ECO:0000313" key="2">
    <source>
        <dbReference type="Proteomes" id="UP000183898"/>
    </source>
</evidence>
<dbReference type="Proteomes" id="UP000183898">
    <property type="component" value="Unassembled WGS sequence"/>
</dbReference>
<dbReference type="AlphaFoldDB" id="A0A1H8DT74"/>
<gene>
    <name evidence="1" type="ORF">SAMN05216404_102361</name>
</gene>
<dbReference type="EMBL" id="FOCT01000002">
    <property type="protein sequence ID" value="SEN10472.1"/>
    <property type="molecule type" value="Genomic_DNA"/>
</dbReference>
<reference evidence="1 2" key="1">
    <citation type="submission" date="2016-10" db="EMBL/GenBank/DDBJ databases">
        <authorList>
            <person name="de Groot N.N."/>
        </authorList>
    </citation>
    <scope>NUCLEOTIDE SEQUENCE [LARGE SCALE GENOMIC DNA]</scope>
    <source>
        <strain evidence="1 2">Nl18</strain>
    </source>
</reference>
<protein>
    <submittedName>
        <fullName evidence="1">Uncharacterized protein</fullName>
    </submittedName>
</protein>
<name>A0A1H8DT74_9PROT</name>
<proteinExistence type="predicted"/>
<accession>A0A1H8DT74</accession>
<dbReference type="RefSeq" id="WP_074744484.1">
    <property type="nucleotide sequence ID" value="NZ_FOCT01000002.1"/>
</dbReference>
<sequence>MKRTTVLFSSHLMGETVLARLKKLREEVPRHHDVFFYYDETRISQAQAARVAPALGHGSHDWHQYKKACHYFPGKIPGNEDGMLLSAFHRLPGYDNYWYLEYDVVYSGHWRRFFADFADHPADMLSTSIARHDQIPEWPLWKSLELPDGIVLPRQEWLRSFNPILRLSRAALEILAEEYRQNSWAGHSEGVMPTVLAYRGLQIEDIGGEGEFVPDGRENRYYRNNRLDKSLTPGTFVFRPPMEAPGFEPNLLWHPVKDASHDTWDREPKVSASFFKSLRDFFRR</sequence>
<organism evidence="1 2">
    <name type="scientific">Nitrosospira multiformis</name>
    <dbReference type="NCBI Taxonomy" id="1231"/>
    <lineage>
        <taxon>Bacteria</taxon>
        <taxon>Pseudomonadati</taxon>
        <taxon>Pseudomonadota</taxon>
        <taxon>Betaproteobacteria</taxon>
        <taxon>Nitrosomonadales</taxon>
        <taxon>Nitrosomonadaceae</taxon>
        <taxon>Nitrosospira</taxon>
    </lineage>
</organism>